<reference evidence="1 2" key="1">
    <citation type="journal article" date="2018" name="PLoS ONE">
        <title>The draft genome of Kipferlia bialata reveals reductive genome evolution in fornicate parasites.</title>
        <authorList>
            <person name="Tanifuji G."/>
            <person name="Takabayashi S."/>
            <person name="Kume K."/>
            <person name="Takagi M."/>
            <person name="Nakayama T."/>
            <person name="Kamikawa R."/>
            <person name="Inagaki Y."/>
            <person name="Hashimoto T."/>
        </authorList>
    </citation>
    <scope>NUCLEOTIDE SEQUENCE [LARGE SCALE GENOMIC DNA]</scope>
    <source>
        <strain evidence="1">NY0173</strain>
    </source>
</reference>
<name>A0A9K3GQX2_9EUKA</name>
<organism evidence="1 2">
    <name type="scientific">Kipferlia bialata</name>
    <dbReference type="NCBI Taxonomy" id="797122"/>
    <lineage>
        <taxon>Eukaryota</taxon>
        <taxon>Metamonada</taxon>
        <taxon>Carpediemonas-like organisms</taxon>
        <taxon>Kipferlia</taxon>
    </lineage>
</organism>
<proteinExistence type="predicted"/>
<evidence type="ECO:0000313" key="2">
    <source>
        <dbReference type="Proteomes" id="UP000265618"/>
    </source>
</evidence>
<comment type="caution">
    <text evidence="1">The sequence shown here is derived from an EMBL/GenBank/DDBJ whole genome shotgun (WGS) entry which is preliminary data.</text>
</comment>
<dbReference type="Proteomes" id="UP000265618">
    <property type="component" value="Unassembled WGS sequence"/>
</dbReference>
<dbReference type="AlphaFoldDB" id="A0A9K3GQX2"/>
<protein>
    <submittedName>
        <fullName evidence="1">Uncharacterized protein</fullName>
    </submittedName>
</protein>
<keyword evidence="2" id="KW-1185">Reference proteome</keyword>
<accession>A0A9K3GQX2</accession>
<evidence type="ECO:0000313" key="1">
    <source>
        <dbReference type="EMBL" id="GIQ91226.1"/>
    </source>
</evidence>
<feature type="non-terminal residue" evidence="1">
    <location>
        <position position="1"/>
    </location>
</feature>
<sequence>SPMVGDDWGDLYDLMEQFLAMMEGIESQWSTLMDDTVDQIGTTLMDDTVDQIGMYICI</sequence>
<dbReference type="EMBL" id="BDIP01007356">
    <property type="protein sequence ID" value="GIQ91226.1"/>
    <property type="molecule type" value="Genomic_DNA"/>
</dbReference>
<gene>
    <name evidence="1" type="ORF">KIPB_014383</name>
</gene>